<evidence type="ECO:0000259" key="2">
    <source>
        <dbReference type="Pfam" id="PF09335"/>
    </source>
</evidence>
<dbReference type="Proteomes" id="UP000435243">
    <property type="component" value="Unassembled WGS sequence"/>
</dbReference>
<name>A0A844ZHY1_9SPHN</name>
<sequence>MALDSAPACERFLQFIALMQDNYWPFMIGLFVFCSLLFLTVIPLGTTVVLLAGYFFGVEAGLVQFAGLVLASIILFEASHGSDPAQLEQALAPWRRLSRFARLARQYGLVFCIVMRVAPVIPSAVASLGASYFGIGRRQFYAGIVLAGWVRPLFFAWAGSQAANLPVCT</sequence>
<keyword evidence="1" id="KW-0472">Membrane</keyword>
<feature type="transmembrane region" description="Helical" evidence="1">
    <location>
        <begin position="140"/>
        <end position="159"/>
    </location>
</feature>
<keyword evidence="1" id="KW-0812">Transmembrane</keyword>
<keyword evidence="1" id="KW-1133">Transmembrane helix</keyword>
<feature type="transmembrane region" description="Helical" evidence="1">
    <location>
        <begin position="54"/>
        <end position="76"/>
    </location>
</feature>
<reference evidence="3 4" key="1">
    <citation type="submission" date="2019-12" db="EMBL/GenBank/DDBJ databases">
        <title>Genomic-based taxomic classification of the family Erythrobacteraceae.</title>
        <authorList>
            <person name="Xu L."/>
        </authorList>
    </citation>
    <scope>NUCLEOTIDE SEQUENCE [LARGE SCALE GENOMIC DNA]</scope>
    <source>
        <strain evidence="3 4">JCM 16339</strain>
    </source>
</reference>
<feature type="domain" description="VTT" evidence="2">
    <location>
        <begin position="43"/>
        <end position="160"/>
    </location>
</feature>
<keyword evidence="4" id="KW-1185">Reference proteome</keyword>
<evidence type="ECO:0000313" key="4">
    <source>
        <dbReference type="Proteomes" id="UP000435243"/>
    </source>
</evidence>
<dbReference type="InterPro" id="IPR032816">
    <property type="entry name" value="VTT_dom"/>
</dbReference>
<protein>
    <recommendedName>
        <fullName evidence="2">VTT domain-containing protein</fullName>
    </recommendedName>
</protein>
<feature type="transmembrane region" description="Helical" evidence="1">
    <location>
        <begin position="23"/>
        <end position="42"/>
    </location>
</feature>
<dbReference type="OrthoDB" id="6194207at2"/>
<gene>
    <name evidence="3" type="ORF">GRI32_01565</name>
</gene>
<accession>A0A844ZHY1</accession>
<organism evidence="3 4">
    <name type="scientific">Alteraurantiacibacter aestuarii</name>
    <dbReference type="NCBI Taxonomy" id="650004"/>
    <lineage>
        <taxon>Bacteria</taxon>
        <taxon>Pseudomonadati</taxon>
        <taxon>Pseudomonadota</taxon>
        <taxon>Alphaproteobacteria</taxon>
        <taxon>Sphingomonadales</taxon>
        <taxon>Erythrobacteraceae</taxon>
        <taxon>Alteraurantiacibacter</taxon>
    </lineage>
</organism>
<dbReference type="EMBL" id="WTYY01000001">
    <property type="protein sequence ID" value="MXO87425.1"/>
    <property type="molecule type" value="Genomic_DNA"/>
</dbReference>
<dbReference type="AlphaFoldDB" id="A0A844ZHY1"/>
<dbReference type="Pfam" id="PF09335">
    <property type="entry name" value="VTT_dom"/>
    <property type="match status" value="1"/>
</dbReference>
<proteinExistence type="predicted"/>
<evidence type="ECO:0000313" key="3">
    <source>
        <dbReference type="EMBL" id="MXO87425.1"/>
    </source>
</evidence>
<comment type="caution">
    <text evidence="3">The sequence shown here is derived from an EMBL/GenBank/DDBJ whole genome shotgun (WGS) entry which is preliminary data.</text>
</comment>
<dbReference type="RefSeq" id="WP_160589363.1">
    <property type="nucleotide sequence ID" value="NZ_BAAAFP010000002.1"/>
</dbReference>
<evidence type="ECO:0000256" key="1">
    <source>
        <dbReference type="SAM" id="Phobius"/>
    </source>
</evidence>
<feature type="transmembrane region" description="Helical" evidence="1">
    <location>
        <begin position="107"/>
        <end position="128"/>
    </location>
</feature>